<evidence type="ECO:0000313" key="1">
    <source>
        <dbReference type="EMBL" id="KAF4682225.1"/>
    </source>
</evidence>
<gene>
    <name evidence="1" type="ORF">FOZ60_010837</name>
</gene>
<name>A0A7J6NE96_PEROL</name>
<accession>A0A7J6NE96</accession>
<evidence type="ECO:0000313" key="2">
    <source>
        <dbReference type="Proteomes" id="UP000541610"/>
    </source>
</evidence>
<protein>
    <submittedName>
        <fullName evidence="1">Uncharacterized protein</fullName>
    </submittedName>
</protein>
<dbReference type="Proteomes" id="UP000541610">
    <property type="component" value="Unassembled WGS sequence"/>
</dbReference>
<proteinExistence type="predicted"/>
<dbReference type="EMBL" id="JABANP010000449">
    <property type="protein sequence ID" value="KAF4682225.1"/>
    <property type="molecule type" value="Genomic_DNA"/>
</dbReference>
<organism evidence="1 2">
    <name type="scientific">Perkinsus olseni</name>
    <name type="common">Perkinsus atlanticus</name>
    <dbReference type="NCBI Taxonomy" id="32597"/>
    <lineage>
        <taxon>Eukaryota</taxon>
        <taxon>Sar</taxon>
        <taxon>Alveolata</taxon>
        <taxon>Perkinsozoa</taxon>
        <taxon>Perkinsea</taxon>
        <taxon>Perkinsida</taxon>
        <taxon>Perkinsidae</taxon>
        <taxon>Perkinsus</taxon>
    </lineage>
</organism>
<dbReference type="AlphaFoldDB" id="A0A7J6NE96"/>
<reference evidence="1 2" key="1">
    <citation type="submission" date="2020-04" db="EMBL/GenBank/DDBJ databases">
        <title>Perkinsus olseni comparative genomics.</title>
        <authorList>
            <person name="Bogema D.R."/>
        </authorList>
    </citation>
    <scope>NUCLEOTIDE SEQUENCE [LARGE SCALE GENOMIC DNA]</scope>
    <source>
        <strain evidence="1">00978-12</strain>
    </source>
</reference>
<comment type="caution">
    <text evidence="1">The sequence shown here is derived from an EMBL/GenBank/DDBJ whole genome shotgun (WGS) entry which is preliminary data.</text>
</comment>
<sequence>MLFPAHVEALRLEMVERVWKESTVVGPLPELMCDIMAYIPKPALTLDCPMEEIILRGHRKFIFIRSAVVYGVFSGIYREIYLEQLSPPGKRWDIGRTPYPNYSSYNVICHFDADTSHLYVLHDSGSTFTDNVVHGTAKLVVFNVKAGVIDKTVNFDNLGEFPRALTSLADYVLFGVECRGTASGTSIELLAGDLDGRVTAVWRIAGTDAKLVGLRPVTASPMTLDVIYTESSACHSVRLEMSTGDLLLSEEKYKSRIATSQYSPCLFGGGILMVGPPSSFSIFDSRLRLISSGQSIPHQATCHGLQTDR</sequence>